<feature type="region of interest" description="Disordered" evidence="1">
    <location>
        <begin position="120"/>
        <end position="149"/>
    </location>
</feature>
<dbReference type="RefSeq" id="WP_095721786.1">
    <property type="nucleotide sequence ID" value="NZ_NTFS01000100.1"/>
</dbReference>
<evidence type="ECO:0000256" key="1">
    <source>
        <dbReference type="SAM" id="MobiDB-lite"/>
    </source>
</evidence>
<evidence type="ECO:0000313" key="3">
    <source>
        <dbReference type="Proteomes" id="UP000218238"/>
    </source>
</evidence>
<dbReference type="AlphaFoldDB" id="A0A2A2TJE3"/>
<feature type="region of interest" description="Disordered" evidence="1">
    <location>
        <begin position="23"/>
        <end position="63"/>
    </location>
</feature>
<dbReference type="OrthoDB" id="468587at2"/>
<sequence>MFGFIKNLAKKSDKSFYLELKDDTETKPSEASNGAKPPTVVPASVAEASTTAPVAANSNGKATKKEIAAAAKTAKIQAAKGEKKAETAKVLDTSEILAAAVAKKPEVPTEKNFATKYLLTNGSSSRRRPGPNMNGFLEMARTAKTPTQK</sequence>
<name>A0A2A2TJE3_9CYAN</name>
<keyword evidence="3" id="KW-1185">Reference proteome</keyword>
<organism evidence="2 3">
    <name type="scientific">Brunnivagina elsteri CCALA 953</name>
    <dbReference type="NCBI Taxonomy" id="987040"/>
    <lineage>
        <taxon>Bacteria</taxon>
        <taxon>Bacillati</taxon>
        <taxon>Cyanobacteriota</taxon>
        <taxon>Cyanophyceae</taxon>
        <taxon>Nostocales</taxon>
        <taxon>Calotrichaceae</taxon>
        <taxon>Brunnivagina</taxon>
    </lineage>
</organism>
<dbReference type="EMBL" id="NTFS01000100">
    <property type="protein sequence ID" value="PAX55208.1"/>
    <property type="molecule type" value="Genomic_DNA"/>
</dbReference>
<feature type="compositionally biased region" description="Polar residues" evidence="1">
    <location>
        <begin position="47"/>
        <end position="60"/>
    </location>
</feature>
<protein>
    <submittedName>
        <fullName evidence="2">Uncharacterized protein</fullName>
    </submittedName>
</protein>
<accession>A0A2A2TJE3</accession>
<comment type="caution">
    <text evidence="2">The sequence shown here is derived from an EMBL/GenBank/DDBJ whole genome shotgun (WGS) entry which is preliminary data.</text>
</comment>
<dbReference type="Proteomes" id="UP000218238">
    <property type="component" value="Unassembled WGS sequence"/>
</dbReference>
<gene>
    <name evidence="2" type="ORF">CK510_11235</name>
</gene>
<reference evidence="2 3" key="1">
    <citation type="submission" date="2017-08" db="EMBL/GenBank/DDBJ databases">
        <title>Draft genome sequence of filamentous cyanobacterium Calothrix elsteri CCALA 953.</title>
        <authorList>
            <person name="Gagunashvili A.N."/>
            <person name="Elster J."/>
            <person name="Andresson O.S."/>
        </authorList>
    </citation>
    <scope>NUCLEOTIDE SEQUENCE [LARGE SCALE GENOMIC DNA]</scope>
    <source>
        <strain evidence="2 3">CCALA 953</strain>
    </source>
</reference>
<proteinExistence type="predicted"/>
<evidence type="ECO:0000313" key="2">
    <source>
        <dbReference type="EMBL" id="PAX55208.1"/>
    </source>
</evidence>